<sequence>MQNYIKNNNFLTKILSHRVGRKIVHKVTNKRFVLKKVNTFNLLLDLKDGSGVSKYILKHGNYDPFASNFVKQFIKSHSTVIDIGANIGYWSNLLASFDSTIKVLAFEPEPFNFKLLQENTKLNANCNRVQLISKALSNTKGNFNLYLSDNNAGDHRLYDSLENRNFVSVETVVGDDEINVNNISFIKIDVQGFEYKVLSGMKNLISKNHDLSILSEFWPYGMKIAGDDPVEFLKMMFSFNFKFYALLEDSQEIFKINIEKALELTPDKKHIDILFSKREIKL</sequence>
<dbReference type="Gene3D" id="3.40.50.150">
    <property type="entry name" value="Vaccinia Virus protein VP39"/>
    <property type="match status" value="1"/>
</dbReference>
<feature type="domain" description="Methyltransferase FkbM" evidence="1">
    <location>
        <begin position="82"/>
        <end position="231"/>
    </location>
</feature>
<dbReference type="Pfam" id="PF05050">
    <property type="entry name" value="Methyltransf_21"/>
    <property type="match status" value="1"/>
</dbReference>
<protein>
    <submittedName>
        <fullName evidence="2">FkbM family methyltransferase</fullName>
    </submittedName>
</protein>
<keyword evidence="3" id="KW-1185">Reference proteome</keyword>
<dbReference type="PANTHER" id="PTHR34203:SF15">
    <property type="entry name" value="SLL1173 PROTEIN"/>
    <property type="match status" value="1"/>
</dbReference>
<evidence type="ECO:0000259" key="1">
    <source>
        <dbReference type="Pfam" id="PF05050"/>
    </source>
</evidence>
<dbReference type="InterPro" id="IPR052514">
    <property type="entry name" value="SAM-dependent_MTase"/>
</dbReference>
<dbReference type="AlphaFoldDB" id="A0A369KUA1"/>
<name>A0A369KUA1_9BACT</name>
<comment type="caution">
    <text evidence="2">The sequence shown here is derived from an EMBL/GenBank/DDBJ whole genome shotgun (WGS) entry which is preliminary data.</text>
</comment>
<dbReference type="InterPro" id="IPR029063">
    <property type="entry name" value="SAM-dependent_MTases_sf"/>
</dbReference>
<proteinExistence type="predicted"/>
<dbReference type="NCBIfam" id="TIGR01444">
    <property type="entry name" value="fkbM_fam"/>
    <property type="match status" value="1"/>
</dbReference>
<reference evidence="2" key="1">
    <citation type="submission" date="2018-04" db="EMBL/GenBank/DDBJ databases">
        <title>Draft genome sequence of the Candidatus Spirobacillus cienkowskii, a pathogen of freshwater Daphnia species, reconstructed from hemolymph metagenomic reads.</title>
        <authorList>
            <person name="Bresciani L."/>
            <person name="Lemos L.N."/>
            <person name="Wale N."/>
            <person name="Lin J.Y."/>
            <person name="Fernandes G.R."/>
            <person name="Duffy M.A."/>
            <person name="Rodrigues J.M."/>
        </authorList>
    </citation>
    <scope>NUCLEOTIDE SEQUENCE [LARGE SCALE GENOMIC DNA]</scope>
    <source>
        <strain evidence="2">Binning01</strain>
    </source>
</reference>
<evidence type="ECO:0000313" key="3">
    <source>
        <dbReference type="Proteomes" id="UP000253934"/>
    </source>
</evidence>
<dbReference type="EMBL" id="QOVW01000090">
    <property type="protein sequence ID" value="RDB35333.1"/>
    <property type="molecule type" value="Genomic_DNA"/>
</dbReference>
<organism evidence="2 3">
    <name type="scientific">Spirobacillus cienkowskii</name>
    <dbReference type="NCBI Taxonomy" id="495820"/>
    <lineage>
        <taxon>Bacteria</taxon>
        <taxon>Pseudomonadati</taxon>
        <taxon>Bdellovibrionota</taxon>
        <taxon>Oligoflexia</taxon>
        <taxon>Silvanigrellales</taxon>
        <taxon>Spirobacillus</taxon>
    </lineage>
</organism>
<dbReference type="GO" id="GO:0032259">
    <property type="term" value="P:methylation"/>
    <property type="evidence" value="ECO:0007669"/>
    <property type="project" value="UniProtKB-KW"/>
</dbReference>
<evidence type="ECO:0000313" key="2">
    <source>
        <dbReference type="EMBL" id="RDB35333.1"/>
    </source>
</evidence>
<dbReference type="PANTHER" id="PTHR34203">
    <property type="entry name" value="METHYLTRANSFERASE, FKBM FAMILY PROTEIN"/>
    <property type="match status" value="1"/>
</dbReference>
<dbReference type="InterPro" id="IPR006342">
    <property type="entry name" value="FkbM_mtfrase"/>
</dbReference>
<dbReference type="SUPFAM" id="SSF53335">
    <property type="entry name" value="S-adenosyl-L-methionine-dependent methyltransferases"/>
    <property type="match status" value="1"/>
</dbReference>
<keyword evidence="2" id="KW-0808">Transferase</keyword>
<keyword evidence="2" id="KW-0489">Methyltransferase</keyword>
<dbReference type="GO" id="GO:0008168">
    <property type="term" value="F:methyltransferase activity"/>
    <property type="evidence" value="ECO:0007669"/>
    <property type="project" value="UniProtKB-KW"/>
</dbReference>
<dbReference type="Proteomes" id="UP000253934">
    <property type="component" value="Unassembled WGS sequence"/>
</dbReference>
<gene>
    <name evidence="2" type="ORF">DCC88_10835</name>
</gene>
<accession>A0A369KUA1</accession>